<feature type="domain" description="Nucleoprotein TPR/MLP1-2" evidence="6">
    <location>
        <begin position="1002"/>
        <end position="1128"/>
    </location>
</feature>
<dbReference type="EnsemblProtists" id="HpaT803580">
    <property type="protein sequence ID" value="HpaP803580"/>
    <property type="gene ID" value="HpaG803580"/>
</dbReference>
<evidence type="ECO:0000256" key="1">
    <source>
        <dbReference type="ARBA" id="ARBA00004123"/>
    </source>
</evidence>
<feature type="coiled-coil region" evidence="4">
    <location>
        <begin position="21"/>
        <end position="140"/>
    </location>
</feature>
<keyword evidence="2 4" id="KW-0175">Coiled coil</keyword>
<dbReference type="InterPro" id="IPR012929">
    <property type="entry name" value="Nucleoprot-TPR/MLP1-2_dom"/>
</dbReference>
<dbReference type="Pfam" id="PF25785">
    <property type="entry name" value="TPR"/>
    <property type="match status" value="1"/>
</dbReference>
<organism evidence="8 9">
    <name type="scientific">Hyaloperonospora arabidopsidis (strain Emoy2)</name>
    <name type="common">Downy mildew agent</name>
    <name type="synonym">Peronospora arabidopsidis</name>
    <dbReference type="NCBI Taxonomy" id="559515"/>
    <lineage>
        <taxon>Eukaryota</taxon>
        <taxon>Sar</taxon>
        <taxon>Stramenopiles</taxon>
        <taxon>Oomycota</taxon>
        <taxon>Peronosporomycetes</taxon>
        <taxon>Peronosporales</taxon>
        <taxon>Peronosporaceae</taxon>
        <taxon>Hyaloperonospora</taxon>
    </lineage>
</organism>
<feature type="coiled-coil region" evidence="4">
    <location>
        <begin position="285"/>
        <end position="341"/>
    </location>
</feature>
<evidence type="ECO:0000313" key="9">
    <source>
        <dbReference type="Proteomes" id="UP000011713"/>
    </source>
</evidence>
<dbReference type="PANTHER" id="PTHR18898:SF2">
    <property type="entry name" value="NUCLEOPROTEIN TPR"/>
    <property type="match status" value="1"/>
</dbReference>
<feature type="region of interest" description="Disordered" evidence="5">
    <location>
        <begin position="1814"/>
        <end position="1910"/>
    </location>
</feature>
<accession>M4BBB8</accession>
<evidence type="ECO:0000259" key="6">
    <source>
        <dbReference type="Pfam" id="PF07926"/>
    </source>
</evidence>
<dbReference type="eggNOG" id="KOG4674">
    <property type="taxonomic scope" value="Eukaryota"/>
</dbReference>
<feature type="compositionally biased region" description="Low complexity" evidence="5">
    <location>
        <begin position="1864"/>
        <end position="1885"/>
    </location>
</feature>
<comment type="subcellular location">
    <subcellularLocation>
        <location evidence="1">Nucleus</location>
    </subcellularLocation>
</comment>
<keyword evidence="3" id="KW-0539">Nucleus</keyword>
<feature type="coiled-coil region" evidence="4">
    <location>
        <begin position="950"/>
        <end position="977"/>
    </location>
</feature>
<feature type="coiled-coil region" evidence="4">
    <location>
        <begin position="646"/>
        <end position="715"/>
    </location>
</feature>
<proteinExistence type="predicted"/>
<dbReference type="GO" id="GO:0017056">
    <property type="term" value="F:structural constituent of nuclear pore"/>
    <property type="evidence" value="ECO:0007669"/>
    <property type="project" value="TreeGrafter"/>
</dbReference>
<feature type="coiled-coil region" evidence="4">
    <location>
        <begin position="797"/>
        <end position="910"/>
    </location>
</feature>
<dbReference type="Proteomes" id="UP000011713">
    <property type="component" value="Unassembled WGS sequence"/>
</dbReference>
<feature type="coiled-coil region" evidence="4">
    <location>
        <begin position="564"/>
        <end position="591"/>
    </location>
</feature>
<evidence type="ECO:0000256" key="2">
    <source>
        <dbReference type="ARBA" id="ARBA00023054"/>
    </source>
</evidence>
<keyword evidence="9" id="KW-1185">Reference proteome</keyword>
<dbReference type="VEuPathDB" id="FungiDB:HpaG803580"/>
<dbReference type="Gene3D" id="1.10.287.1490">
    <property type="match status" value="1"/>
</dbReference>
<name>M4BBB8_HYAAE</name>
<dbReference type="PANTHER" id="PTHR18898">
    <property type="entry name" value="NUCLEOPROTEIN TPR-RELATED"/>
    <property type="match status" value="1"/>
</dbReference>
<protein>
    <submittedName>
        <fullName evidence="8">Uncharacterized protein</fullName>
    </submittedName>
</protein>
<dbReference type="InParanoid" id="M4BBB8"/>
<dbReference type="HOGENOM" id="CLU_002559_0_0_1"/>
<feature type="coiled-coil region" evidence="4">
    <location>
        <begin position="420"/>
        <end position="468"/>
    </location>
</feature>
<sequence>MASGGDAAALAASHINQEQLLHDLESKYLNVKSDLALVERNCQTLAADKQAALEKAEQVATLAEEHEKVAREATQQLLQVTAEKDALTFKLQMATSLAERRLSEVEQLQTTVREQNKVLVDAQRQEMQALERAAKQEAQVAPLTHALTRAKKETEAAQQHSQWLETQLSEKTRTVQELRHELTKHTHDLEELKIRSTEELTSVKRQLESARLANQKIEGALIKSTEAMKELQASKVHDEEVLQNELNAQRRLASLYQESAAESSARVTELQTVCESLRKSLFDAEQRLTRETERAKEQVEHLFREQAGASAARIQALQDDLQRAEEEVQEMEKKKIFSLQTASAVAGLSSTAGEAHLAAHGLTPMQMYDHIVELEETLQAERKEKDKVQLYMDRIVKEIQEKAPILVGLRLDHERIVASHTQLSERLEQCTQELAKSKANEQHAREEKTALEKKCESLGQNVDDLSRQVQHLLFRSQDSYKRLDNLESGDVESENLVVFKDVEELQVRNQQLLTVVRELTEMNKSATSNGGTESTDSAAHIIVASDFDDNVDQIGASSAIKKRLSMACKEIQELRSEREQEREMIAAIVKQRDMYRVLLAQSDTKFVEGGVDARETSISAGNPHGPLDMFESEKRREVQMEFEDYKMEKQANLKLLQEALDQEQAKSSASRLAQMQAQVEAACNKERYEASEERCANAENELARLRSKTDQLSSLMLQHQHMLTNTEAKLETVALRVQSLTVEKDAAVRESDFLRKNEEKIQQELVTVRLDNTNLLKLMESTRRMESGREERDRREVETLSKRVTTLETKLHDAYEKLDVKEATSGAQVLAAEREKQAAVGELAKLKEVHGQLKEQFARLEEQKKALDDRSALLEKEASHLREQLQKGASVAAAERVAALEVQLRDAQREVQASLVSRKTLTESVTKYRALAEASEKSLAELSSASEKWKQSEAEKMQELEKSRGQLKGDLVKARAELKEHIIENNSLREGIDRTEKAHKQSIVEATETQEMLQLRVDSATQQMNSAREEMIKVKRELETTQENYERELQLHAAEVSKSSTARREMEQVRKTVREREAEIEALNVKVELVERETQLQLERLQKCVDEAVEAKNAVAEQNKLLHSQLERAAAQVRRAHEQDMLKMINASVSASNQEAGEGAVAPSTHEKEIDDLRSVVAYLRRESEITESKLELSQQEVQRGRTQIFSLESTNERLRGEMKALADSATAADKQTTVASPDDQKRVAQLEQLSLLRESNATLRDEHQKSLAKYREEAAKVRSLEAKLVPLQNAETALKMQVASLKQEVETLNDANKRWKQRVDQLVEKYQQVDPAEHDKVVAEKEALTKELAELKAEQTVLKAELETLRSCGGKELEEEKKKVENWTKQYERIKGFAKNWKNKAEMLTKQLAEKNREIDDRTSTISTVEAKLASVQAQLSTMMTEKAALETKLTACEAAKQESAAAASGANTSWEKERQTLKAQLELETKKSSQLKDFNARLMSGLKNLKKENSDLKDHAATASQLVVAPDKTPIPSPPASPPQVPLPTTMAMTTTTTTVASPARPASSPSPLFLSLTPAVENEPPVQQRGAVTFEADSIVTGSTSVAALATPAAPLPAPISSAGAIVTMVTTTTNDAMTTTVPPANAPTPIPTLPAPVQATPATALVPTVLASVTGTQPKELTKKTAEKADGMTAEETLRQFALRSIKKQVEGAARVIPPKVSAPPDAEEAKPVSRSETLSSESSGQFNLGAGTSFGAFGSGGPSGLVFGKPGISLPVPSPPSPGASPLPYLSLAGESAPAESLRRSQRLARFADGTAGTSAIDAPPGSTDAVESALTKRPLSSGMAEDSASAQKVAKTGEDQTTKTTTVATTTTTTTVLPTTTALEGKQEEDSPPAQIESTESQSTPPTQ</sequence>
<dbReference type="GO" id="GO:0005643">
    <property type="term" value="C:nuclear pore"/>
    <property type="evidence" value="ECO:0007669"/>
    <property type="project" value="TreeGrafter"/>
</dbReference>
<dbReference type="InterPro" id="IPR057974">
    <property type="entry name" value="NUA/TPR/MLP1-2-like_dom"/>
</dbReference>
<reference evidence="9" key="1">
    <citation type="journal article" date="2010" name="Science">
        <title>Signatures of adaptation to obligate biotrophy in the Hyaloperonospora arabidopsidis genome.</title>
        <authorList>
            <person name="Baxter L."/>
            <person name="Tripathy S."/>
            <person name="Ishaque N."/>
            <person name="Boot N."/>
            <person name="Cabral A."/>
            <person name="Kemen E."/>
            <person name="Thines M."/>
            <person name="Ah-Fong A."/>
            <person name="Anderson R."/>
            <person name="Badejoko W."/>
            <person name="Bittner-Eddy P."/>
            <person name="Boore J.L."/>
            <person name="Chibucos M.C."/>
            <person name="Coates M."/>
            <person name="Dehal P."/>
            <person name="Delehaunty K."/>
            <person name="Dong S."/>
            <person name="Downton P."/>
            <person name="Dumas B."/>
            <person name="Fabro G."/>
            <person name="Fronick C."/>
            <person name="Fuerstenberg S.I."/>
            <person name="Fulton L."/>
            <person name="Gaulin E."/>
            <person name="Govers F."/>
            <person name="Hughes L."/>
            <person name="Humphray S."/>
            <person name="Jiang R.H."/>
            <person name="Judelson H."/>
            <person name="Kamoun S."/>
            <person name="Kyung K."/>
            <person name="Meijer H."/>
            <person name="Minx P."/>
            <person name="Morris P."/>
            <person name="Nelson J."/>
            <person name="Phuntumart V."/>
            <person name="Qutob D."/>
            <person name="Rehmany A."/>
            <person name="Rougon-Cardoso A."/>
            <person name="Ryden P."/>
            <person name="Torto-Alalibo T."/>
            <person name="Studholme D."/>
            <person name="Wang Y."/>
            <person name="Win J."/>
            <person name="Wood J."/>
            <person name="Clifton S.W."/>
            <person name="Rogers J."/>
            <person name="Van den Ackerveken G."/>
            <person name="Jones J.D."/>
            <person name="McDowell J.M."/>
            <person name="Beynon J."/>
            <person name="Tyler B.M."/>
        </authorList>
    </citation>
    <scope>NUCLEOTIDE SEQUENCE [LARGE SCALE GENOMIC DNA]</scope>
    <source>
        <strain evidence="9">Emoy2</strain>
    </source>
</reference>
<evidence type="ECO:0000313" key="8">
    <source>
        <dbReference type="EnsemblProtists" id="HpaP803580"/>
    </source>
</evidence>
<dbReference type="STRING" id="559515.M4BBB8"/>
<dbReference type="Pfam" id="PF07926">
    <property type="entry name" value="TPR_MLP1_2"/>
    <property type="match status" value="1"/>
</dbReference>
<evidence type="ECO:0000256" key="4">
    <source>
        <dbReference type="SAM" id="Coils"/>
    </source>
</evidence>
<feature type="coiled-coil region" evidence="4">
    <location>
        <begin position="1261"/>
        <end position="1369"/>
    </location>
</feature>
<dbReference type="OMA" id="HAQQNYE"/>
<evidence type="ECO:0000259" key="7">
    <source>
        <dbReference type="Pfam" id="PF25785"/>
    </source>
</evidence>
<feature type="region of interest" description="Disordered" evidence="5">
    <location>
        <begin position="1718"/>
        <end position="1747"/>
    </location>
</feature>
<feature type="compositionally biased region" description="Low complexity" evidence="5">
    <location>
        <begin position="1735"/>
        <end position="1747"/>
    </location>
</feature>
<reference evidence="8" key="2">
    <citation type="submission" date="2015-06" db="UniProtKB">
        <authorList>
            <consortium name="EnsemblProtists"/>
        </authorList>
    </citation>
    <scope>IDENTIFICATION</scope>
    <source>
        <strain evidence="8">Emoy2</strain>
    </source>
</reference>
<dbReference type="GO" id="GO:0006606">
    <property type="term" value="P:protein import into nucleus"/>
    <property type="evidence" value="ECO:0007669"/>
    <property type="project" value="InterPro"/>
</dbReference>
<feature type="coiled-coil region" evidence="4">
    <location>
        <begin position="1395"/>
        <end position="1524"/>
    </location>
</feature>
<feature type="compositionally biased region" description="Polar residues" evidence="5">
    <location>
        <begin position="1898"/>
        <end position="1910"/>
    </location>
</feature>
<feature type="domain" description="NUA/TPR/MLP1-2-like" evidence="7">
    <location>
        <begin position="442"/>
        <end position="525"/>
    </location>
</feature>
<evidence type="ECO:0000256" key="3">
    <source>
        <dbReference type="ARBA" id="ARBA00023242"/>
    </source>
</evidence>
<dbReference type="EMBL" id="JH598095">
    <property type="status" value="NOT_ANNOTATED_CDS"/>
    <property type="molecule type" value="Genomic_DNA"/>
</dbReference>
<evidence type="ECO:0000256" key="5">
    <source>
        <dbReference type="SAM" id="MobiDB-lite"/>
    </source>
</evidence>
<feature type="coiled-coil region" evidence="4">
    <location>
        <begin position="1010"/>
        <end position="1093"/>
    </location>
</feature>
<dbReference type="GO" id="GO:0006406">
    <property type="term" value="P:mRNA export from nucleus"/>
    <property type="evidence" value="ECO:0007669"/>
    <property type="project" value="TreeGrafter"/>
</dbReference>